<dbReference type="GO" id="GO:0016995">
    <property type="term" value="F:cholesterol oxidase activity"/>
    <property type="evidence" value="ECO:0007669"/>
    <property type="project" value="UniProtKB-EC"/>
</dbReference>
<evidence type="ECO:0000256" key="5">
    <source>
        <dbReference type="ARBA" id="ARBA00022827"/>
    </source>
</evidence>
<protein>
    <recommendedName>
        <fullName evidence="14">Cholesterol oxidase</fullName>
        <ecNumber evidence="13">1.1.3.6</ecNumber>
        <ecNumber evidence="11">5.3.3.1</ecNumber>
    </recommendedName>
    <alternativeName>
        <fullName evidence="15">Cholesterol isomerase</fullName>
    </alternativeName>
</protein>
<evidence type="ECO:0000313" key="19">
    <source>
        <dbReference type="EMBL" id="AXV06527.1"/>
    </source>
</evidence>
<dbReference type="PROSITE" id="PS51379">
    <property type="entry name" value="4FE4S_FER_2"/>
    <property type="match status" value="1"/>
</dbReference>
<dbReference type="EC" id="1.1.3.6" evidence="13"/>
<evidence type="ECO:0000256" key="2">
    <source>
        <dbReference type="ARBA" id="ARBA00010790"/>
    </source>
</evidence>
<keyword evidence="8" id="KW-1207">Sterol metabolism</keyword>
<dbReference type="Pfam" id="PF13450">
    <property type="entry name" value="NAD_binding_8"/>
    <property type="match status" value="1"/>
</dbReference>
<evidence type="ECO:0000256" key="14">
    <source>
        <dbReference type="ARBA" id="ARBA00049744"/>
    </source>
</evidence>
<dbReference type="Pfam" id="PF00732">
    <property type="entry name" value="GMC_oxred_N"/>
    <property type="match status" value="1"/>
</dbReference>
<feature type="domain" description="Rhodanese" evidence="17">
    <location>
        <begin position="20"/>
        <end position="57"/>
    </location>
</feature>
<evidence type="ECO:0000256" key="1">
    <source>
        <dbReference type="ARBA" id="ARBA00001974"/>
    </source>
</evidence>
<keyword evidence="5" id="KW-0274">FAD</keyword>
<evidence type="ECO:0000256" key="8">
    <source>
        <dbReference type="ARBA" id="ARBA00023166"/>
    </source>
</evidence>
<gene>
    <name evidence="19" type="ORF">DVS28_a1836</name>
</gene>
<keyword evidence="7" id="KW-0443">Lipid metabolism</keyword>
<dbReference type="InterPro" id="IPR052542">
    <property type="entry name" value="Cholesterol_Oxidase"/>
</dbReference>
<keyword evidence="3" id="KW-0153">Cholesterol metabolism</keyword>
<keyword evidence="6" id="KW-0560">Oxidoreductase</keyword>
<keyword evidence="9" id="KW-0753">Steroid metabolism</keyword>
<keyword evidence="4" id="KW-0285">Flavoprotein</keyword>
<evidence type="ECO:0000256" key="3">
    <source>
        <dbReference type="ARBA" id="ARBA00022548"/>
    </source>
</evidence>
<dbReference type="InterPro" id="IPR000172">
    <property type="entry name" value="GMC_OxRdtase_N"/>
</dbReference>
<accession>A0A346XWD0</accession>
<dbReference type="PROSITE" id="PS50206">
    <property type="entry name" value="RHODANESE_3"/>
    <property type="match status" value="1"/>
</dbReference>
<keyword evidence="20" id="KW-1185">Reference proteome</keyword>
<dbReference type="PANTHER" id="PTHR47470:SF1">
    <property type="entry name" value="FAD-DEPENDENT OXIDOREDUCTASE 2 FAD BINDING DOMAIN-CONTAINING PROTEIN"/>
    <property type="match status" value="1"/>
</dbReference>
<evidence type="ECO:0000256" key="7">
    <source>
        <dbReference type="ARBA" id="ARBA00023098"/>
    </source>
</evidence>
<evidence type="ECO:0000256" key="11">
    <source>
        <dbReference type="ARBA" id="ARBA00038856"/>
    </source>
</evidence>
<evidence type="ECO:0000256" key="12">
    <source>
        <dbReference type="ARBA" id="ARBA00049645"/>
    </source>
</evidence>
<dbReference type="KEGG" id="euz:DVS28_a1836"/>
<dbReference type="InterPro" id="IPR017896">
    <property type="entry name" value="4Fe4S_Fe-S-bd"/>
</dbReference>
<evidence type="ECO:0000259" key="17">
    <source>
        <dbReference type="PROSITE" id="PS50206"/>
    </source>
</evidence>
<dbReference type="GO" id="GO:0008203">
    <property type="term" value="P:cholesterol metabolic process"/>
    <property type="evidence" value="ECO:0007669"/>
    <property type="project" value="UniProtKB-KW"/>
</dbReference>
<evidence type="ECO:0000256" key="13">
    <source>
        <dbReference type="ARBA" id="ARBA00049723"/>
    </source>
</evidence>
<organism evidence="19 20">
    <name type="scientific">Euzebya pacifica</name>
    <dbReference type="NCBI Taxonomy" id="1608957"/>
    <lineage>
        <taxon>Bacteria</taxon>
        <taxon>Bacillati</taxon>
        <taxon>Actinomycetota</taxon>
        <taxon>Nitriliruptoria</taxon>
        <taxon>Euzebyales</taxon>
    </lineage>
</organism>
<evidence type="ECO:0000259" key="18">
    <source>
        <dbReference type="PROSITE" id="PS51379"/>
    </source>
</evidence>
<evidence type="ECO:0000256" key="9">
    <source>
        <dbReference type="ARBA" id="ARBA00023221"/>
    </source>
</evidence>
<dbReference type="InterPro" id="IPR036188">
    <property type="entry name" value="FAD/NAD-bd_sf"/>
</dbReference>
<dbReference type="InterPro" id="IPR007867">
    <property type="entry name" value="GMC_OxRtase_C"/>
</dbReference>
<evidence type="ECO:0000256" key="16">
    <source>
        <dbReference type="SAM" id="MobiDB-lite"/>
    </source>
</evidence>
<comment type="cofactor">
    <cofactor evidence="1">
        <name>FAD</name>
        <dbReference type="ChEBI" id="CHEBI:57692"/>
    </cofactor>
</comment>
<evidence type="ECO:0000256" key="15">
    <source>
        <dbReference type="ARBA" id="ARBA00049778"/>
    </source>
</evidence>
<dbReference type="PANTHER" id="PTHR47470">
    <property type="entry name" value="CHOLESTEROL OXIDASE"/>
    <property type="match status" value="1"/>
</dbReference>
<dbReference type="InterPro" id="IPR001763">
    <property type="entry name" value="Rhodanese-like_dom"/>
</dbReference>
<comment type="similarity">
    <text evidence="2">Belongs to the GMC oxidoreductase family.</text>
</comment>
<dbReference type="GO" id="GO:0050660">
    <property type="term" value="F:flavin adenine dinucleotide binding"/>
    <property type="evidence" value="ECO:0007669"/>
    <property type="project" value="InterPro"/>
</dbReference>
<name>A0A346XWD0_9ACTN</name>
<dbReference type="AlphaFoldDB" id="A0A346XWD0"/>
<dbReference type="GO" id="GO:0004769">
    <property type="term" value="F:steroid Delta-isomerase activity"/>
    <property type="evidence" value="ECO:0007669"/>
    <property type="project" value="UniProtKB-EC"/>
</dbReference>
<reference evidence="19 20" key="1">
    <citation type="submission" date="2018-09" db="EMBL/GenBank/DDBJ databases">
        <title>Complete genome sequence of Euzebya sp. DY32-46 isolated from seawater of Pacific Ocean.</title>
        <authorList>
            <person name="Xu L."/>
            <person name="Wu Y.-H."/>
            <person name="Xu X.-W."/>
        </authorList>
    </citation>
    <scope>NUCLEOTIDE SEQUENCE [LARGE SCALE GENOMIC DNA]</scope>
    <source>
        <strain evidence="19 20">DY32-46</strain>
    </source>
</reference>
<feature type="region of interest" description="Disordered" evidence="16">
    <location>
        <begin position="530"/>
        <end position="571"/>
    </location>
</feature>
<proteinExistence type="inferred from homology"/>
<sequence length="571" mass="62042">MARTHTDHIDTIETDVAIIGSGFGGSVSALRLTEKGYDVTVVEEGRRWTADTLPTTNRRVDKFFWFPKLGMRGAQRMTLLKDVFILSGAAVGGGSVIYANTLYEPLEHYWTDRAWGHITDWRDELAAHYDQAKRMLGVNRVPFDSPADDLLLSIGRRMGVADTFHKTDVGVWFGTPGQTVEDPYFGGVGPDRTGCIRCGNCMVGCRHNAKNSLDHNYLYLAEQNGARVVAERRVVDMRRASDGKWALLAETPGTPLWRTPQRTVIRADQVIFAAGSLGTQKLLHRFAEDGPLDNVSPRLGSLTRTNSEAIVAASAGTDGVDYSRGVAITASIHVDEHTHIENVRYGKGSDAMRGITAPMVDGGGAIPRPLRFLLMLLTRPREFFRNLFQTRWPERTVALLVMQSLDNSLQTIRKRTPFGSFLSTEQGHGSPNPTWIPAANEAARIGAEEMGGTAVGSIFEATLNVPTTAHIIGGAPIGDSPESGVIDPYHRLYGHDGIHVCDGAAITANLGVNPSLSITAMAERAMSLWPNKGEEDPRPPLGSAYQRVAPVPPRTPAVPADAPAALRLPVS</sequence>
<evidence type="ECO:0000256" key="6">
    <source>
        <dbReference type="ARBA" id="ARBA00023002"/>
    </source>
</evidence>
<dbReference type="RefSeq" id="WP_174236197.1">
    <property type="nucleotide sequence ID" value="NZ_CAXIBR010000041.1"/>
</dbReference>
<dbReference type="Gene3D" id="3.50.50.60">
    <property type="entry name" value="FAD/NAD(P)-binding domain"/>
    <property type="match status" value="3"/>
</dbReference>
<dbReference type="Proteomes" id="UP000264006">
    <property type="component" value="Chromosome"/>
</dbReference>
<dbReference type="Pfam" id="PF05199">
    <property type="entry name" value="GMC_oxred_C"/>
    <property type="match status" value="1"/>
</dbReference>
<dbReference type="EMBL" id="CP031165">
    <property type="protein sequence ID" value="AXV06527.1"/>
    <property type="molecule type" value="Genomic_DNA"/>
</dbReference>
<evidence type="ECO:0000256" key="10">
    <source>
        <dbReference type="ARBA" id="ARBA00023235"/>
    </source>
</evidence>
<evidence type="ECO:0000313" key="20">
    <source>
        <dbReference type="Proteomes" id="UP000264006"/>
    </source>
</evidence>
<comment type="pathway">
    <text evidence="12">Steroid metabolism; cholesterol degradation.</text>
</comment>
<feature type="compositionally biased region" description="Low complexity" evidence="16">
    <location>
        <begin position="557"/>
        <end position="571"/>
    </location>
</feature>
<dbReference type="EC" id="5.3.3.1" evidence="11"/>
<feature type="domain" description="4Fe-4S ferredoxin-type" evidence="18">
    <location>
        <begin position="186"/>
        <end position="216"/>
    </location>
</feature>
<dbReference type="SUPFAM" id="SSF51905">
    <property type="entry name" value="FAD/NAD(P)-binding domain"/>
    <property type="match status" value="1"/>
</dbReference>
<evidence type="ECO:0000256" key="4">
    <source>
        <dbReference type="ARBA" id="ARBA00022630"/>
    </source>
</evidence>
<keyword evidence="10" id="KW-0413">Isomerase</keyword>